<comment type="caution">
    <text evidence="17">The sequence shown here is derived from an EMBL/GenBank/DDBJ whole genome shotgun (WGS) entry which is preliminary data.</text>
</comment>
<dbReference type="GO" id="GO:0070006">
    <property type="term" value="F:metalloaminopeptidase activity"/>
    <property type="evidence" value="ECO:0007669"/>
    <property type="project" value="InterPro"/>
</dbReference>
<dbReference type="SUPFAM" id="SSF55920">
    <property type="entry name" value="Creatinase/aminopeptidase"/>
    <property type="match status" value="1"/>
</dbReference>
<comment type="subunit">
    <text evidence="2">Homodimer.</text>
</comment>
<sequence length="480" mass="53729">MELHQVNRRRLCDRLRPRSDVPEGALIVLQGGDSFPRYCSDVDVCIFRQESYFHWTFGVLEPGCFGTLEVNTNRAILFVPRLPAEYAVWMGKIQPPSYFRDRYGFDEAYYVDEMATVLKSRNPPVLLTLHGKNTDSGSYSKEAVFDGIGDFDVNKSILHPEIAECRVVKTDLELEVIRYANKISSAAHIEVMKRMQPEMYEYQAESIFLDYCYRIGGLRNICYTCICASGDNGSVLHYGHAGAPNDKKISGHDMCLFDMGGEYYCYCSDITCSYPADGKFTADQRLIYEAVLQSNRAVLAACKPGVSWVDMHKLAERTLLERLREGDLLRGDVEEMMDTRLGAIFMPHGLGHLMGLDVHDVGGYPEGVARPEGAGLRSLRTARDLIQDMVITIEPGCYFIDCLLDAALENPEQNRFLVAEQLERFRGTGGIRIEDNIAITPDGAELLTCVPRSVEEIEALMAEGVKDPLPGPLVTSPKAK</sequence>
<dbReference type="Pfam" id="PF00557">
    <property type="entry name" value="Peptidase_M24"/>
    <property type="match status" value="1"/>
</dbReference>
<feature type="domain" description="Aminopeptidase P N-terminal" evidence="16">
    <location>
        <begin position="1"/>
        <end position="137"/>
    </location>
</feature>
<dbReference type="PANTHER" id="PTHR48480:SF2">
    <property type="entry name" value="PEPTIDASE D"/>
    <property type="match status" value="1"/>
</dbReference>
<dbReference type="InterPro" id="IPR036005">
    <property type="entry name" value="Creatinase/aminopeptidase-like"/>
</dbReference>
<comment type="catalytic activity">
    <reaction evidence="15">
        <text>Xaa-L-Pro dipeptide + H2O = an L-alpha-amino acid + L-proline</text>
        <dbReference type="Rhea" id="RHEA:76407"/>
        <dbReference type="ChEBI" id="CHEBI:15377"/>
        <dbReference type="ChEBI" id="CHEBI:59869"/>
        <dbReference type="ChEBI" id="CHEBI:60039"/>
        <dbReference type="ChEBI" id="CHEBI:195196"/>
        <dbReference type="EC" id="3.4.13.9"/>
    </reaction>
</comment>
<evidence type="ECO:0000256" key="15">
    <source>
        <dbReference type="ARBA" id="ARBA00048994"/>
    </source>
</evidence>
<dbReference type="InterPro" id="IPR029149">
    <property type="entry name" value="Creatin/AminoP/Spt16_N"/>
</dbReference>
<dbReference type="InterPro" id="IPR000994">
    <property type="entry name" value="Pept_M24"/>
</dbReference>
<dbReference type="Proteomes" id="UP001209878">
    <property type="component" value="Unassembled WGS sequence"/>
</dbReference>
<evidence type="ECO:0000256" key="7">
    <source>
        <dbReference type="ARBA" id="ARBA00023049"/>
    </source>
</evidence>
<keyword evidence="7" id="KW-0482">Metalloprotease</keyword>
<dbReference type="Gene3D" id="3.90.230.10">
    <property type="entry name" value="Creatinase/methionine aminopeptidase superfamily"/>
    <property type="match status" value="1"/>
</dbReference>
<evidence type="ECO:0000256" key="2">
    <source>
        <dbReference type="ARBA" id="ARBA00011738"/>
    </source>
</evidence>
<keyword evidence="8" id="KW-0464">Manganese</keyword>
<dbReference type="CDD" id="cd01087">
    <property type="entry name" value="Prolidase"/>
    <property type="match status" value="1"/>
</dbReference>
<evidence type="ECO:0000256" key="4">
    <source>
        <dbReference type="ARBA" id="ARBA00022723"/>
    </source>
</evidence>
<dbReference type="EMBL" id="JAODUO010000867">
    <property type="protein sequence ID" value="KAK2173550.1"/>
    <property type="molecule type" value="Genomic_DNA"/>
</dbReference>
<dbReference type="GO" id="GO:0030145">
    <property type="term" value="F:manganese ion binding"/>
    <property type="evidence" value="ECO:0007669"/>
    <property type="project" value="InterPro"/>
</dbReference>
<proteinExistence type="inferred from homology"/>
<dbReference type="GO" id="GO:0006508">
    <property type="term" value="P:proteolysis"/>
    <property type="evidence" value="ECO:0007669"/>
    <property type="project" value="UniProtKB-KW"/>
</dbReference>
<evidence type="ECO:0000259" key="16">
    <source>
        <dbReference type="SMART" id="SM01011"/>
    </source>
</evidence>
<dbReference type="InterPro" id="IPR052433">
    <property type="entry name" value="X-Pro_dipept-like"/>
</dbReference>
<evidence type="ECO:0000256" key="14">
    <source>
        <dbReference type="ARBA" id="ARBA00044351"/>
    </source>
</evidence>
<evidence type="ECO:0000256" key="8">
    <source>
        <dbReference type="ARBA" id="ARBA00023211"/>
    </source>
</evidence>
<reference evidence="17" key="1">
    <citation type="journal article" date="2023" name="Mol. Biol. Evol.">
        <title>Third-Generation Sequencing Reveals the Adaptive Role of the Epigenome in Three Deep-Sea Polychaetes.</title>
        <authorList>
            <person name="Perez M."/>
            <person name="Aroh O."/>
            <person name="Sun Y."/>
            <person name="Lan Y."/>
            <person name="Juniper S.K."/>
            <person name="Young C.R."/>
            <person name="Angers B."/>
            <person name="Qian P.Y."/>
        </authorList>
    </citation>
    <scope>NUCLEOTIDE SEQUENCE</scope>
    <source>
        <strain evidence="17">R07B-5</strain>
    </source>
</reference>
<keyword evidence="6" id="KW-0224">Dipeptidase</keyword>
<comment type="similarity">
    <text evidence="9">Belongs to the peptidase M24B family. Eukaryotic-type prolidase subfamily.</text>
</comment>
<dbReference type="GO" id="GO:0102009">
    <property type="term" value="F:proline dipeptidase activity"/>
    <property type="evidence" value="ECO:0007669"/>
    <property type="project" value="UniProtKB-EC"/>
</dbReference>
<evidence type="ECO:0000256" key="10">
    <source>
        <dbReference type="ARBA" id="ARBA00044051"/>
    </source>
</evidence>
<keyword evidence="4" id="KW-0479">Metal-binding</keyword>
<dbReference type="PANTHER" id="PTHR48480">
    <property type="match status" value="1"/>
</dbReference>
<evidence type="ECO:0000313" key="17">
    <source>
        <dbReference type="EMBL" id="KAK2173550.1"/>
    </source>
</evidence>
<accession>A0AAD9KMR8</accession>
<evidence type="ECO:0000256" key="3">
    <source>
        <dbReference type="ARBA" id="ARBA00022670"/>
    </source>
</evidence>
<keyword evidence="3" id="KW-0645">Protease</keyword>
<protein>
    <recommendedName>
        <fullName evidence="11">Xaa-Pro dipeptidase</fullName>
        <ecNumber evidence="10">3.4.13.9</ecNumber>
    </recommendedName>
    <alternativeName>
        <fullName evidence="14">Imidodipeptidase</fullName>
    </alternativeName>
    <alternativeName>
        <fullName evidence="12">Peptidase D</fullName>
    </alternativeName>
    <alternativeName>
        <fullName evidence="13">Proline dipeptidase</fullName>
    </alternativeName>
</protein>
<comment type="cofactor">
    <cofactor evidence="1">
        <name>Mn(2+)</name>
        <dbReference type="ChEBI" id="CHEBI:29035"/>
    </cofactor>
</comment>
<evidence type="ECO:0000313" key="18">
    <source>
        <dbReference type="Proteomes" id="UP001209878"/>
    </source>
</evidence>
<dbReference type="EC" id="3.4.13.9" evidence="10"/>
<dbReference type="AlphaFoldDB" id="A0AAD9KMR8"/>
<evidence type="ECO:0000256" key="5">
    <source>
        <dbReference type="ARBA" id="ARBA00022801"/>
    </source>
</evidence>
<evidence type="ECO:0000256" key="9">
    <source>
        <dbReference type="ARBA" id="ARBA00043990"/>
    </source>
</evidence>
<keyword evidence="5" id="KW-0378">Hydrolase</keyword>
<dbReference type="FunFam" id="3.90.230.10:FF:000002">
    <property type="entry name" value="Xaa-Pro aminopeptidase 3"/>
    <property type="match status" value="1"/>
</dbReference>
<organism evidence="17 18">
    <name type="scientific">Ridgeia piscesae</name>
    <name type="common">Tubeworm</name>
    <dbReference type="NCBI Taxonomy" id="27915"/>
    <lineage>
        <taxon>Eukaryota</taxon>
        <taxon>Metazoa</taxon>
        <taxon>Spiralia</taxon>
        <taxon>Lophotrochozoa</taxon>
        <taxon>Annelida</taxon>
        <taxon>Polychaeta</taxon>
        <taxon>Sedentaria</taxon>
        <taxon>Canalipalpata</taxon>
        <taxon>Sabellida</taxon>
        <taxon>Siboglinidae</taxon>
        <taxon>Ridgeia</taxon>
    </lineage>
</organism>
<dbReference type="Gene3D" id="3.40.350.10">
    <property type="entry name" value="Creatinase/prolidase N-terminal domain"/>
    <property type="match status" value="1"/>
</dbReference>
<dbReference type="InterPro" id="IPR007865">
    <property type="entry name" value="Aminopep_P_N"/>
</dbReference>
<evidence type="ECO:0000256" key="13">
    <source>
        <dbReference type="ARBA" id="ARBA00044284"/>
    </source>
</evidence>
<dbReference type="SMART" id="SM01011">
    <property type="entry name" value="AMP_N"/>
    <property type="match status" value="1"/>
</dbReference>
<evidence type="ECO:0000256" key="6">
    <source>
        <dbReference type="ARBA" id="ARBA00022997"/>
    </source>
</evidence>
<dbReference type="Pfam" id="PF05195">
    <property type="entry name" value="AMP_N"/>
    <property type="match status" value="1"/>
</dbReference>
<gene>
    <name evidence="17" type="ORF">NP493_868g03000</name>
</gene>
<evidence type="ECO:0000256" key="12">
    <source>
        <dbReference type="ARBA" id="ARBA00044252"/>
    </source>
</evidence>
<keyword evidence="18" id="KW-1185">Reference proteome</keyword>
<evidence type="ECO:0000256" key="11">
    <source>
        <dbReference type="ARBA" id="ARBA00044141"/>
    </source>
</evidence>
<name>A0AAD9KMR8_RIDPI</name>
<evidence type="ECO:0000256" key="1">
    <source>
        <dbReference type="ARBA" id="ARBA00001936"/>
    </source>
</evidence>
<dbReference type="SUPFAM" id="SSF53092">
    <property type="entry name" value="Creatinase/prolidase N-terminal domain"/>
    <property type="match status" value="1"/>
</dbReference>